<dbReference type="Proteomes" id="UP000316759">
    <property type="component" value="Unassembled WGS sequence"/>
</dbReference>
<evidence type="ECO:0000256" key="1">
    <source>
        <dbReference type="ARBA" id="ARBA00023125"/>
    </source>
</evidence>
<dbReference type="InterPro" id="IPR012340">
    <property type="entry name" value="NA-bd_OB-fold"/>
</dbReference>
<evidence type="ECO:0000256" key="2">
    <source>
        <dbReference type="ARBA" id="ARBA00023254"/>
    </source>
</evidence>
<keyword evidence="2" id="KW-0469">Meiosis</keyword>
<evidence type="ECO:0000313" key="5">
    <source>
        <dbReference type="EMBL" id="TPP56905.1"/>
    </source>
</evidence>
<dbReference type="PANTHER" id="PTHR21166">
    <property type="entry name" value="CELL DIVISION CONTROL PROTEIN 24 OB DOMAIN-CONTAINING PROTEIN-RELATED"/>
    <property type="match status" value="1"/>
</dbReference>
<dbReference type="InterPro" id="IPR056880">
    <property type="entry name" value="OB_MEIOB_N"/>
</dbReference>
<accession>A0A504Y9Q4</accession>
<proteinExistence type="inferred from homology"/>
<evidence type="ECO:0000313" key="6">
    <source>
        <dbReference type="Proteomes" id="UP000316759"/>
    </source>
</evidence>
<sequence>MISYEPKLQKLKNTGSDAVAIKNITDIQTKFSVIGIIINKLPIRRFIKLIESRRQVHAVLTFTVRDSQFDWINCSYWGSLANVSSVAANYFIGDCVMLSGVRARQKVKGTYEDICMVDSPIGFHLTMNDSSGSIVHLDFPDKTYTAGLKSALIKPSQQHTPLQEIVQRTFSKNEVTALRNNASSYNFFAAVAEIRAPKSLMVSRRIKITDVSSKCDVSTVTVLHGLNQMEDKEIIRKCELFVFDETCNRFPVILWNEDWIQLATTTFIPYVTILSFVDCPVKFDQYQRGVVASPNARTVMIVAPECEETNQLSHYIRHSCNRPSGSTQLPCEIQNSAEYLFTQPMPTSYRKLPTELQTVPLSSIHHIVTIQELKTGRDKKGYGIVFALMSKIDLDKSDPLQVISVQCNNCQRRMETCDPPGDFNIPAPGKPLFKDFEENFVMCNTTECPIAKQRFLISDTQHVQAEFHIFVNLSDHTGTHTRCLLAGNVAQNLLGVTVPQFITMDIKEKAELKWRLCLHRFKVYFWTEQASFNNPNPLVYIISCEKPSAFEVMTSFKTL</sequence>
<gene>
    <name evidence="5" type="ORF">FGIG_01727</name>
</gene>
<dbReference type="GO" id="GO:0008310">
    <property type="term" value="F:single-stranded DNA 3'-5' DNA exonuclease activity"/>
    <property type="evidence" value="ECO:0007669"/>
    <property type="project" value="TreeGrafter"/>
</dbReference>
<dbReference type="Gene3D" id="2.40.50.140">
    <property type="entry name" value="Nucleic acid-binding proteins"/>
    <property type="match status" value="2"/>
</dbReference>
<comment type="similarity">
    <text evidence="3">Belongs to the MEIOB family.</text>
</comment>
<reference evidence="5 6" key="1">
    <citation type="submission" date="2019-04" db="EMBL/GenBank/DDBJ databases">
        <title>Annotation for the trematode Fasciola gigantica.</title>
        <authorList>
            <person name="Choi Y.-J."/>
        </authorList>
    </citation>
    <scope>NUCLEOTIDE SEQUENCE [LARGE SCALE GENOMIC DNA]</scope>
    <source>
        <strain evidence="5">Uganda_cow_1</strain>
    </source>
</reference>
<feature type="domain" description="MEIOB-like N-terminal" evidence="4">
    <location>
        <begin position="16"/>
        <end position="138"/>
    </location>
</feature>
<evidence type="ECO:0000256" key="3">
    <source>
        <dbReference type="ARBA" id="ARBA00038329"/>
    </source>
</evidence>
<organism evidence="5 6">
    <name type="scientific">Fasciola gigantica</name>
    <name type="common">Giant liver fluke</name>
    <dbReference type="NCBI Taxonomy" id="46835"/>
    <lineage>
        <taxon>Eukaryota</taxon>
        <taxon>Metazoa</taxon>
        <taxon>Spiralia</taxon>
        <taxon>Lophotrochozoa</taxon>
        <taxon>Platyhelminthes</taxon>
        <taxon>Trematoda</taxon>
        <taxon>Digenea</taxon>
        <taxon>Plagiorchiida</taxon>
        <taxon>Echinostomata</taxon>
        <taxon>Echinostomatoidea</taxon>
        <taxon>Fasciolidae</taxon>
        <taxon>Fasciola</taxon>
    </lineage>
</organism>
<dbReference type="PANTHER" id="PTHR21166:SF2">
    <property type="entry name" value="CELL DIVISION CONTROL PROTEIN 24 OB DOMAIN-CONTAINING PROTEIN-RELATED"/>
    <property type="match status" value="1"/>
</dbReference>
<dbReference type="STRING" id="46835.A0A504Y9Q4"/>
<dbReference type="OrthoDB" id="9937820at2759"/>
<dbReference type="GO" id="GO:0000712">
    <property type="term" value="P:resolution of meiotic recombination intermediates"/>
    <property type="evidence" value="ECO:0007669"/>
    <property type="project" value="TreeGrafter"/>
</dbReference>
<dbReference type="GO" id="GO:0003697">
    <property type="term" value="F:single-stranded DNA binding"/>
    <property type="evidence" value="ECO:0007669"/>
    <property type="project" value="TreeGrafter"/>
</dbReference>
<keyword evidence="1" id="KW-0238">DNA-binding</keyword>
<dbReference type="AlphaFoldDB" id="A0A504Y9Q4"/>
<name>A0A504Y9Q4_FASGI</name>
<comment type="caution">
    <text evidence="5">The sequence shown here is derived from an EMBL/GenBank/DDBJ whole genome shotgun (WGS) entry which is preliminary data.</text>
</comment>
<dbReference type="InterPro" id="IPR052469">
    <property type="entry name" value="MEIOB"/>
</dbReference>
<dbReference type="Pfam" id="PF24903">
    <property type="entry name" value="OB_MEIOB_N"/>
    <property type="match status" value="1"/>
</dbReference>
<dbReference type="SUPFAM" id="SSF50249">
    <property type="entry name" value="Nucleic acid-binding proteins"/>
    <property type="match status" value="1"/>
</dbReference>
<evidence type="ECO:0000259" key="4">
    <source>
        <dbReference type="Pfam" id="PF24903"/>
    </source>
</evidence>
<dbReference type="EMBL" id="SUNJ01013935">
    <property type="protein sequence ID" value="TPP56905.1"/>
    <property type="molecule type" value="Genomic_DNA"/>
</dbReference>
<keyword evidence="6" id="KW-1185">Reference proteome</keyword>
<protein>
    <recommendedName>
        <fullName evidence="4">MEIOB-like N-terminal domain-containing protein</fullName>
    </recommendedName>
</protein>